<sequence length="58" mass="6770">MTIKYIPNNKFTYSRLTRENIFKLSSQWCEDIKSSSLNDIFFLVTGDGDVFPMNIDKS</sequence>
<proteinExistence type="predicted"/>
<reference evidence="1" key="1">
    <citation type="submission" date="2020-01" db="EMBL/GenBank/DDBJ databases">
        <authorList>
            <person name="Meier V. D."/>
            <person name="Meier V D."/>
        </authorList>
    </citation>
    <scope>NUCLEOTIDE SEQUENCE</scope>
    <source>
        <strain evidence="1">HLG_WM_MAG_04</strain>
    </source>
</reference>
<accession>A0A6S6S6I7</accession>
<name>A0A6S6S6I7_9BACT</name>
<evidence type="ECO:0000313" key="1">
    <source>
        <dbReference type="EMBL" id="CAA6805292.1"/>
    </source>
</evidence>
<dbReference type="AlphaFoldDB" id="A0A6S6S6I7"/>
<dbReference type="EMBL" id="CACVAX010000013">
    <property type="protein sequence ID" value="CAA6805292.1"/>
    <property type="molecule type" value="Genomic_DNA"/>
</dbReference>
<organism evidence="1">
    <name type="scientific">uncultured Sulfurovum sp</name>
    <dbReference type="NCBI Taxonomy" id="269237"/>
    <lineage>
        <taxon>Bacteria</taxon>
        <taxon>Pseudomonadati</taxon>
        <taxon>Campylobacterota</taxon>
        <taxon>Epsilonproteobacteria</taxon>
        <taxon>Campylobacterales</taxon>
        <taxon>Sulfurovaceae</taxon>
        <taxon>Sulfurovum</taxon>
        <taxon>environmental samples</taxon>
    </lineage>
</organism>
<protein>
    <submittedName>
        <fullName evidence="1">Uncharacterized protein</fullName>
    </submittedName>
</protein>
<gene>
    <name evidence="1" type="ORF">HELGO_WM3060</name>
</gene>